<reference evidence="5" key="1">
    <citation type="submission" date="2016-10" db="EMBL/GenBank/DDBJ databases">
        <authorList>
            <person name="Varghese N."/>
            <person name="Submissions S."/>
        </authorList>
    </citation>
    <scope>NUCLEOTIDE SEQUENCE [LARGE SCALE GENOMIC DNA]</scope>
    <source>
        <strain evidence="5">MO64</strain>
    </source>
</reference>
<gene>
    <name evidence="4" type="ORF">SAMN05192579_101308</name>
</gene>
<dbReference type="CDD" id="cd10747">
    <property type="entry name" value="DnaJ_C"/>
    <property type="match status" value="1"/>
</dbReference>
<dbReference type="GO" id="GO:0003677">
    <property type="term" value="F:DNA binding"/>
    <property type="evidence" value="ECO:0007669"/>
    <property type="project" value="UniProtKB-KW"/>
</dbReference>
<feature type="region of interest" description="Disordered" evidence="2">
    <location>
        <begin position="74"/>
        <end position="97"/>
    </location>
</feature>
<dbReference type="Gene3D" id="1.10.287.110">
    <property type="entry name" value="DnaJ domain"/>
    <property type="match status" value="1"/>
</dbReference>
<dbReference type="PANTHER" id="PTHR43096">
    <property type="entry name" value="DNAJ HOMOLOG 1, MITOCHONDRIAL-RELATED"/>
    <property type="match status" value="1"/>
</dbReference>
<dbReference type="AlphaFoldDB" id="A0A1I3Y3Q4"/>
<dbReference type="SMART" id="SM00271">
    <property type="entry name" value="DnaJ"/>
    <property type="match status" value="1"/>
</dbReference>
<sequence length="303" mass="32818">MEFKDYYDILGVKPDASEAEIKTAYRKLARKYHPDKNKEAGAEDKFKAANEAQEVLLDAEKRRAYDQVRAGGYRGGEQFRPPPGWGQQQGQHFEFGEGGGDFSDFFESLFGRAAGGGRGQGHGQPRARRGQDVQAKVQVPLHTAFEGGRTRVALHDGNGGERVLEVKIPAGIQSGQVIRLAGQGQPGAGGPNGDLLLEVGIRDDARFKLDGRNVLHVLPIAPWEAALGATVPVPTLAGDVDLRIPAGSQSGRKLRLKGRGMPGATPGDQLVELSIRAPMADSDEQRAAYEALREQFAEYDPRR</sequence>
<dbReference type="PANTHER" id="PTHR43096:SF52">
    <property type="entry name" value="DNAJ HOMOLOG 1, MITOCHONDRIAL-RELATED"/>
    <property type="match status" value="1"/>
</dbReference>
<dbReference type="InterPro" id="IPR002939">
    <property type="entry name" value="DnaJ_C"/>
</dbReference>
<organism evidence="4 5">
    <name type="scientific">Rhodanobacter glycinis</name>
    <dbReference type="NCBI Taxonomy" id="582702"/>
    <lineage>
        <taxon>Bacteria</taxon>
        <taxon>Pseudomonadati</taxon>
        <taxon>Pseudomonadota</taxon>
        <taxon>Gammaproteobacteria</taxon>
        <taxon>Lysobacterales</taxon>
        <taxon>Rhodanobacteraceae</taxon>
        <taxon>Rhodanobacter</taxon>
    </lineage>
</organism>
<dbReference type="PROSITE" id="PS50076">
    <property type="entry name" value="DNAJ_2"/>
    <property type="match status" value="1"/>
</dbReference>
<evidence type="ECO:0000313" key="5">
    <source>
        <dbReference type="Proteomes" id="UP000198725"/>
    </source>
</evidence>
<accession>A0A1I3Y3Q4</accession>
<feature type="domain" description="J" evidence="3">
    <location>
        <begin position="5"/>
        <end position="69"/>
    </location>
</feature>
<dbReference type="GO" id="GO:0051082">
    <property type="term" value="F:unfolded protein binding"/>
    <property type="evidence" value="ECO:0007669"/>
    <property type="project" value="InterPro"/>
</dbReference>
<dbReference type="InterPro" id="IPR036869">
    <property type="entry name" value="J_dom_sf"/>
</dbReference>
<dbReference type="Pfam" id="PF01556">
    <property type="entry name" value="DnaJ_C"/>
    <property type="match status" value="1"/>
</dbReference>
<protein>
    <submittedName>
        <fullName evidence="4">Curved DNA-binding protein</fullName>
    </submittedName>
</protein>
<dbReference type="InterPro" id="IPR001623">
    <property type="entry name" value="DnaJ_domain"/>
</dbReference>
<dbReference type="SUPFAM" id="SSF49493">
    <property type="entry name" value="HSP40/DnaJ peptide-binding domain"/>
    <property type="match status" value="2"/>
</dbReference>
<dbReference type="CDD" id="cd06257">
    <property type="entry name" value="DnaJ"/>
    <property type="match status" value="1"/>
</dbReference>
<dbReference type="FunFam" id="2.60.260.20:FF:000013">
    <property type="entry name" value="DnaJ subfamily B member 11"/>
    <property type="match status" value="1"/>
</dbReference>
<proteinExistence type="predicted"/>
<keyword evidence="5" id="KW-1185">Reference proteome</keyword>
<evidence type="ECO:0000256" key="2">
    <source>
        <dbReference type="SAM" id="MobiDB-lite"/>
    </source>
</evidence>
<dbReference type="Pfam" id="PF00226">
    <property type="entry name" value="DnaJ"/>
    <property type="match status" value="1"/>
</dbReference>
<evidence type="ECO:0000256" key="1">
    <source>
        <dbReference type="ARBA" id="ARBA00023186"/>
    </source>
</evidence>
<name>A0A1I3Y3Q4_9GAMM</name>
<feature type="compositionally biased region" description="Gly residues" evidence="2">
    <location>
        <begin position="113"/>
        <end position="122"/>
    </location>
</feature>
<keyword evidence="4" id="KW-0238">DNA-binding</keyword>
<evidence type="ECO:0000259" key="3">
    <source>
        <dbReference type="PROSITE" id="PS50076"/>
    </source>
</evidence>
<dbReference type="SUPFAM" id="SSF46565">
    <property type="entry name" value="Chaperone J-domain"/>
    <property type="match status" value="1"/>
</dbReference>
<evidence type="ECO:0000313" key="4">
    <source>
        <dbReference type="EMBL" id="SFK26494.1"/>
    </source>
</evidence>
<dbReference type="GO" id="GO:0042026">
    <property type="term" value="P:protein refolding"/>
    <property type="evidence" value="ECO:0007669"/>
    <property type="project" value="TreeGrafter"/>
</dbReference>
<dbReference type="EMBL" id="FOSR01000001">
    <property type="protein sequence ID" value="SFK26494.1"/>
    <property type="molecule type" value="Genomic_DNA"/>
</dbReference>
<dbReference type="InterPro" id="IPR008971">
    <property type="entry name" value="HSP40/DnaJ_pept-bd"/>
</dbReference>
<keyword evidence="1" id="KW-0143">Chaperone</keyword>
<dbReference type="RefSeq" id="WP_008211772.1">
    <property type="nucleotide sequence ID" value="NZ_FOSR01000001.1"/>
</dbReference>
<dbReference type="PRINTS" id="PR00625">
    <property type="entry name" value="JDOMAIN"/>
</dbReference>
<dbReference type="Gene3D" id="2.60.260.20">
    <property type="entry name" value="Urease metallochaperone UreE, N-terminal domain"/>
    <property type="match status" value="2"/>
</dbReference>
<dbReference type="GO" id="GO:0005737">
    <property type="term" value="C:cytoplasm"/>
    <property type="evidence" value="ECO:0007669"/>
    <property type="project" value="TreeGrafter"/>
</dbReference>
<dbReference type="Proteomes" id="UP000198725">
    <property type="component" value="Unassembled WGS sequence"/>
</dbReference>
<feature type="region of interest" description="Disordered" evidence="2">
    <location>
        <begin position="113"/>
        <end position="133"/>
    </location>
</feature>